<evidence type="ECO:0000256" key="2">
    <source>
        <dbReference type="ARBA" id="ARBA00006602"/>
    </source>
</evidence>
<keyword evidence="5" id="KW-0653">Protein transport</keyword>
<keyword evidence="3" id="KW-0813">Transport</keyword>
<feature type="compositionally biased region" description="Basic and acidic residues" evidence="7">
    <location>
        <begin position="43"/>
        <end position="52"/>
    </location>
</feature>
<sequence length="292" mass="32517">MVYKSPVIKSKFLQDLEAPGSKLIRYFEDQKKAVVEEIEEDDGKNSPEKAEQDEAAEDNSIEVAAEMEKLKEEAAQIIEQASQQAEDELKKARDEAEKILGEAKKEISRERAALASEREKALTQSHREGFEKGFSEGVDKGLDETREMIRSASTVLGELKARKGEILTGSLSQVVQLSLAVARKVIRCETRINPQIVVRAVREASNHINSSDNIRILVSREDLPAAEDARNQFLDILKGSPEIGISSDSTITRGGCIIETSMGNLDAQVETSLEIIEREFERMLQSNDDEIE</sequence>
<dbReference type="Proteomes" id="UP000233256">
    <property type="component" value="Unassembled WGS sequence"/>
</dbReference>
<dbReference type="AlphaFoldDB" id="A0A2N1PSR2"/>
<reference evidence="9 10" key="1">
    <citation type="journal article" date="2017" name="ISME J.">
        <title>Potential for microbial H2 and metal transformations associated with novel bacteria and archaea in deep terrestrial subsurface sediments.</title>
        <authorList>
            <person name="Hernsdorf A.W."/>
            <person name="Amano Y."/>
            <person name="Miyakawa K."/>
            <person name="Ise K."/>
            <person name="Suzuki Y."/>
            <person name="Anantharaman K."/>
            <person name="Probst A."/>
            <person name="Burstein D."/>
            <person name="Thomas B.C."/>
            <person name="Banfield J.F."/>
        </authorList>
    </citation>
    <scope>NUCLEOTIDE SEQUENCE [LARGE SCALE GENOMIC DNA]</scope>
    <source>
        <strain evidence="9">HGW-Wallbacteria-1</strain>
    </source>
</reference>
<feature type="region of interest" description="Disordered" evidence="7">
    <location>
        <begin position="36"/>
        <end position="60"/>
    </location>
</feature>
<dbReference type="GO" id="GO:0044781">
    <property type="term" value="P:bacterial-type flagellum organization"/>
    <property type="evidence" value="ECO:0007669"/>
    <property type="project" value="UniProtKB-KW"/>
</dbReference>
<evidence type="ECO:0000256" key="6">
    <source>
        <dbReference type="ARBA" id="ARBA00023225"/>
    </source>
</evidence>
<proteinExistence type="inferred from homology"/>
<comment type="function">
    <text evidence="1">Needed for flagellar regrowth and assembly.</text>
</comment>
<gene>
    <name evidence="9" type="ORF">CVV64_06370</name>
</gene>
<dbReference type="PANTHER" id="PTHR34982">
    <property type="entry name" value="YOP PROTEINS TRANSLOCATION PROTEIN L"/>
    <property type="match status" value="1"/>
</dbReference>
<dbReference type="GO" id="GO:0015031">
    <property type="term" value="P:protein transport"/>
    <property type="evidence" value="ECO:0007669"/>
    <property type="project" value="UniProtKB-KW"/>
</dbReference>
<evidence type="ECO:0000313" key="10">
    <source>
        <dbReference type="Proteomes" id="UP000233256"/>
    </source>
</evidence>
<evidence type="ECO:0000256" key="1">
    <source>
        <dbReference type="ARBA" id="ARBA00003041"/>
    </source>
</evidence>
<comment type="caution">
    <text evidence="9">The sequence shown here is derived from an EMBL/GenBank/DDBJ whole genome shotgun (WGS) entry which is preliminary data.</text>
</comment>
<evidence type="ECO:0000256" key="7">
    <source>
        <dbReference type="SAM" id="MobiDB-lite"/>
    </source>
</evidence>
<dbReference type="EMBL" id="PGXC01000003">
    <property type="protein sequence ID" value="PKK91385.1"/>
    <property type="molecule type" value="Genomic_DNA"/>
</dbReference>
<dbReference type="InterPro" id="IPR051472">
    <property type="entry name" value="T3SS_Stator/FliH"/>
</dbReference>
<dbReference type="InterPro" id="IPR018035">
    <property type="entry name" value="Flagellar_FliH/T3SS_HrpE"/>
</dbReference>
<dbReference type="GO" id="GO:0005829">
    <property type="term" value="C:cytosol"/>
    <property type="evidence" value="ECO:0007669"/>
    <property type="project" value="TreeGrafter"/>
</dbReference>
<keyword evidence="4" id="KW-1005">Bacterial flagellum biogenesis</keyword>
<protein>
    <recommendedName>
        <fullName evidence="8">Flagellar assembly protein FliH/Type III secretion system HrpE domain-containing protein</fullName>
    </recommendedName>
</protein>
<dbReference type="PANTHER" id="PTHR34982:SF1">
    <property type="entry name" value="FLAGELLAR ASSEMBLY PROTEIN FLIH"/>
    <property type="match status" value="1"/>
</dbReference>
<feature type="domain" description="Flagellar assembly protein FliH/Type III secretion system HrpE" evidence="8">
    <location>
        <begin position="150"/>
        <end position="273"/>
    </location>
</feature>
<accession>A0A2N1PSR2</accession>
<evidence type="ECO:0000259" key="8">
    <source>
        <dbReference type="Pfam" id="PF02108"/>
    </source>
</evidence>
<name>A0A2N1PSR2_9BACT</name>
<comment type="similarity">
    <text evidence="2">Belongs to the FliH family.</text>
</comment>
<evidence type="ECO:0000256" key="3">
    <source>
        <dbReference type="ARBA" id="ARBA00022448"/>
    </source>
</evidence>
<dbReference type="Pfam" id="PF02108">
    <property type="entry name" value="FliH"/>
    <property type="match status" value="1"/>
</dbReference>
<evidence type="ECO:0000256" key="4">
    <source>
        <dbReference type="ARBA" id="ARBA00022795"/>
    </source>
</evidence>
<keyword evidence="6" id="KW-1006">Bacterial flagellum protein export</keyword>
<evidence type="ECO:0000256" key="5">
    <source>
        <dbReference type="ARBA" id="ARBA00022927"/>
    </source>
</evidence>
<evidence type="ECO:0000313" key="9">
    <source>
        <dbReference type="EMBL" id="PKK91385.1"/>
    </source>
</evidence>
<organism evidence="9 10">
    <name type="scientific">Candidatus Wallbacteria bacterium HGW-Wallbacteria-1</name>
    <dbReference type="NCBI Taxonomy" id="2013854"/>
    <lineage>
        <taxon>Bacteria</taxon>
        <taxon>Candidatus Walliibacteriota</taxon>
    </lineage>
</organism>